<name>A0AAP0AYX9_9ASPA</name>
<protein>
    <submittedName>
        <fullName evidence="2">Uncharacterized protein</fullName>
    </submittedName>
</protein>
<evidence type="ECO:0000313" key="3">
    <source>
        <dbReference type="Proteomes" id="UP001418222"/>
    </source>
</evidence>
<gene>
    <name evidence="2" type="ORF">KSP39_PZI020794</name>
</gene>
<evidence type="ECO:0000256" key="1">
    <source>
        <dbReference type="SAM" id="MobiDB-lite"/>
    </source>
</evidence>
<accession>A0AAP0AYX9</accession>
<dbReference type="AlphaFoldDB" id="A0AAP0AYX9"/>
<comment type="caution">
    <text evidence="2">The sequence shown here is derived from an EMBL/GenBank/DDBJ whole genome shotgun (WGS) entry which is preliminary data.</text>
</comment>
<reference evidence="2 3" key="1">
    <citation type="journal article" date="2022" name="Nat. Plants">
        <title>Genomes of leafy and leafless Platanthera orchids illuminate the evolution of mycoheterotrophy.</title>
        <authorList>
            <person name="Li M.H."/>
            <person name="Liu K.W."/>
            <person name="Li Z."/>
            <person name="Lu H.C."/>
            <person name="Ye Q.L."/>
            <person name="Zhang D."/>
            <person name="Wang J.Y."/>
            <person name="Li Y.F."/>
            <person name="Zhong Z.M."/>
            <person name="Liu X."/>
            <person name="Yu X."/>
            <person name="Liu D.K."/>
            <person name="Tu X.D."/>
            <person name="Liu B."/>
            <person name="Hao Y."/>
            <person name="Liao X.Y."/>
            <person name="Jiang Y.T."/>
            <person name="Sun W.H."/>
            <person name="Chen J."/>
            <person name="Chen Y.Q."/>
            <person name="Ai Y."/>
            <person name="Zhai J.W."/>
            <person name="Wu S.S."/>
            <person name="Zhou Z."/>
            <person name="Hsiao Y.Y."/>
            <person name="Wu W.L."/>
            <person name="Chen Y.Y."/>
            <person name="Lin Y.F."/>
            <person name="Hsu J.L."/>
            <person name="Li C.Y."/>
            <person name="Wang Z.W."/>
            <person name="Zhao X."/>
            <person name="Zhong W.Y."/>
            <person name="Ma X.K."/>
            <person name="Ma L."/>
            <person name="Huang J."/>
            <person name="Chen G.Z."/>
            <person name="Huang M.Z."/>
            <person name="Huang L."/>
            <person name="Peng D.H."/>
            <person name="Luo Y.B."/>
            <person name="Zou S.Q."/>
            <person name="Chen S.P."/>
            <person name="Lan S."/>
            <person name="Tsai W.C."/>
            <person name="Van de Peer Y."/>
            <person name="Liu Z.J."/>
        </authorList>
    </citation>
    <scope>NUCLEOTIDE SEQUENCE [LARGE SCALE GENOMIC DNA]</scope>
    <source>
        <strain evidence="2">Lor287</strain>
    </source>
</reference>
<dbReference type="EMBL" id="JBBWWQ010000018">
    <property type="protein sequence ID" value="KAK8920997.1"/>
    <property type="molecule type" value="Genomic_DNA"/>
</dbReference>
<keyword evidence="3" id="KW-1185">Reference proteome</keyword>
<sequence>MRLTPPRRANRRITSFVMPWMLSQRTLQWCLAPPLTKPLPPFSFPDTALPDSFAWSTDDSDYVHDVDEDGGGRCPGSHEREREGVANGSIVGGRNELGLEFASSGIERAFQNNEKR</sequence>
<feature type="region of interest" description="Disordered" evidence="1">
    <location>
        <begin position="67"/>
        <end position="91"/>
    </location>
</feature>
<organism evidence="2 3">
    <name type="scientific">Platanthera zijinensis</name>
    <dbReference type="NCBI Taxonomy" id="2320716"/>
    <lineage>
        <taxon>Eukaryota</taxon>
        <taxon>Viridiplantae</taxon>
        <taxon>Streptophyta</taxon>
        <taxon>Embryophyta</taxon>
        <taxon>Tracheophyta</taxon>
        <taxon>Spermatophyta</taxon>
        <taxon>Magnoliopsida</taxon>
        <taxon>Liliopsida</taxon>
        <taxon>Asparagales</taxon>
        <taxon>Orchidaceae</taxon>
        <taxon>Orchidoideae</taxon>
        <taxon>Orchideae</taxon>
        <taxon>Orchidinae</taxon>
        <taxon>Platanthera</taxon>
    </lineage>
</organism>
<evidence type="ECO:0000313" key="2">
    <source>
        <dbReference type="EMBL" id="KAK8920997.1"/>
    </source>
</evidence>
<dbReference type="Proteomes" id="UP001418222">
    <property type="component" value="Unassembled WGS sequence"/>
</dbReference>
<proteinExistence type="predicted"/>